<accession>A0AB36TBQ6</accession>
<evidence type="ECO:0000313" key="2">
    <source>
        <dbReference type="EMBL" id="PFH01313.1"/>
    </source>
</evidence>
<evidence type="ECO:0008006" key="4">
    <source>
        <dbReference type="Google" id="ProtNLM"/>
    </source>
</evidence>
<organism evidence="2 3">
    <name type="scientific">Acetivibrio thermocellus AD2</name>
    <dbReference type="NCBI Taxonomy" id="1138384"/>
    <lineage>
        <taxon>Bacteria</taxon>
        <taxon>Bacillati</taxon>
        <taxon>Bacillota</taxon>
        <taxon>Clostridia</taxon>
        <taxon>Eubacteriales</taxon>
        <taxon>Oscillospiraceae</taxon>
        <taxon>Acetivibrio</taxon>
    </lineage>
</organism>
<reference evidence="2 3" key="1">
    <citation type="submission" date="2017-09" db="EMBL/GenBank/DDBJ databases">
        <title>Evaluation of Pacific Biosciences Sequencing Technology to Finishing C. thermocellum Genome Sequences.</title>
        <authorList>
            <person name="Brown S."/>
        </authorList>
    </citation>
    <scope>NUCLEOTIDE SEQUENCE [LARGE SCALE GENOMIC DNA]</scope>
    <source>
        <strain evidence="2 3">AD2</strain>
    </source>
</reference>
<dbReference type="GeneID" id="35805815"/>
<proteinExistence type="predicted"/>
<protein>
    <recommendedName>
        <fullName evidence="4">5-bromo-4-chloroindolyl phosphate hydrolysis protein</fullName>
    </recommendedName>
</protein>
<keyword evidence="1" id="KW-0812">Transmembrane</keyword>
<dbReference type="EMBL" id="PDBW01000001">
    <property type="protein sequence ID" value="PFH01313.1"/>
    <property type="molecule type" value="Genomic_DNA"/>
</dbReference>
<dbReference type="Proteomes" id="UP000223596">
    <property type="component" value="Unassembled WGS sequence"/>
</dbReference>
<name>A0AB36TBQ6_ACETH</name>
<sequence length="268" mass="31550">MKLKLFWNAIIHYKNLGVLLISLGIGLAAAEFVEFPAEFMKFSHVYAAIAAAVLYFALVLRSFTDKKFQERFLHKEKEKEIKKMDKTCLKMAQETKKYTNAAYYKKLNLLLKDKDEILKAYNKDKTNNIKEKIAEYALNLTISYLTLLKDFCIRSRAMERTNINSLMERLSQNTRKLNFAQDPKVYEDIKRIVEMDEKIINRFKEEKNDLERLDVKLDYIKSTIDMLKHQINSTLDSQDTLESIESILNEAVAFESVLYERSKNRLRN</sequence>
<feature type="transmembrane region" description="Helical" evidence="1">
    <location>
        <begin position="42"/>
        <end position="63"/>
    </location>
</feature>
<comment type="caution">
    <text evidence="2">The sequence shown here is derived from an EMBL/GenBank/DDBJ whole genome shotgun (WGS) entry which is preliminary data.</text>
</comment>
<keyword evidence="1" id="KW-1133">Transmembrane helix</keyword>
<evidence type="ECO:0000313" key="3">
    <source>
        <dbReference type="Proteomes" id="UP000223596"/>
    </source>
</evidence>
<evidence type="ECO:0000256" key="1">
    <source>
        <dbReference type="SAM" id="Phobius"/>
    </source>
</evidence>
<gene>
    <name evidence="2" type="ORF">M972_1142</name>
</gene>
<dbReference type="RefSeq" id="WP_003513250.1">
    <property type="nucleotide sequence ID" value="NZ_CP013828.1"/>
</dbReference>
<keyword evidence="1" id="KW-0472">Membrane</keyword>
<dbReference type="AlphaFoldDB" id="A0AB36TBQ6"/>